<sequence length="306" mass="35295">MPGYLHIQDFLDRIEFPDAYRAFFYLEAIESGLARLLSSRNPHTVEIEALLPFFNSLVDDADRSMAPVFAYEITLAKQKTSLQGSTTQSRYRSFFLDSEGWAPHLRAVRTKYGFLFNAVSDALVYSINNLIECLTRFHADWTRLKQFLLTEESSARIKKITLLSSDRHRMGRQPILLELQSGSKIIYKPTDLVSDVLFGSFIDLLKLPKPFDLRYARVMARVGYGWIEFIPHESCSEYYEIDDYYRRTGVLLAIADYLNYTDGHTENLIAFGPYPDFGRHRNVIPAWICEQGKPLSFIYYAGAKNS</sequence>
<evidence type="ECO:0000313" key="2">
    <source>
        <dbReference type="EMBL" id="RIH83017.1"/>
    </source>
</evidence>
<organism evidence="2 3">
    <name type="scientific">Calidithermus roseus</name>
    <dbReference type="NCBI Taxonomy" id="1644118"/>
    <lineage>
        <taxon>Bacteria</taxon>
        <taxon>Thermotogati</taxon>
        <taxon>Deinococcota</taxon>
        <taxon>Deinococci</taxon>
        <taxon>Thermales</taxon>
        <taxon>Thermaceae</taxon>
        <taxon>Calidithermus</taxon>
    </lineage>
</organism>
<gene>
    <name evidence="2" type="ORF">Mrose_03194</name>
</gene>
<evidence type="ECO:0000313" key="3">
    <source>
        <dbReference type="Proteomes" id="UP000265341"/>
    </source>
</evidence>
<dbReference type="Proteomes" id="UP000265341">
    <property type="component" value="Unassembled WGS sequence"/>
</dbReference>
<dbReference type="EMBL" id="QWLA01000087">
    <property type="protein sequence ID" value="RIH83017.1"/>
    <property type="molecule type" value="Genomic_DNA"/>
</dbReference>
<evidence type="ECO:0000259" key="1">
    <source>
        <dbReference type="Pfam" id="PF13575"/>
    </source>
</evidence>
<dbReference type="AlphaFoldDB" id="A0A399EEG5"/>
<keyword evidence="3" id="KW-1185">Reference proteome</keyword>
<dbReference type="RefSeq" id="WP_119280005.1">
    <property type="nucleotide sequence ID" value="NZ_QWLA01000087.1"/>
</dbReference>
<name>A0A399EEG5_9DEIN</name>
<accession>A0A399EEG5</accession>
<proteinExistence type="predicted"/>
<feature type="domain" description="Lantibiotic biosynthesis protein dehydration" evidence="1">
    <location>
        <begin position="112"/>
        <end position="275"/>
    </location>
</feature>
<reference evidence="2 3" key="1">
    <citation type="submission" date="2018-08" db="EMBL/GenBank/DDBJ databases">
        <title>Meiothermus roseus NBRC 110900 genome sequencing project.</title>
        <authorList>
            <person name="Da Costa M.S."/>
            <person name="Albuquerque L."/>
            <person name="Raposo P."/>
            <person name="Froufe H.J.C."/>
            <person name="Barroso C.S."/>
            <person name="Egas C."/>
        </authorList>
    </citation>
    <scope>NUCLEOTIDE SEQUENCE [LARGE SCALE GENOMIC DNA]</scope>
    <source>
        <strain evidence="2 3">NBRC 110900</strain>
    </source>
</reference>
<comment type="caution">
    <text evidence="2">The sequence shown here is derived from an EMBL/GenBank/DDBJ whole genome shotgun (WGS) entry which is preliminary data.</text>
</comment>
<protein>
    <submittedName>
        <fullName evidence="2">Type 2 lantibiotic biosynthesis protein LanM</fullName>
    </submittedName>
</protein>
<dbReference type="InterPro" id="IPR025410">
    <property type="entry name" value="Lant_dehyd"/>
</dbReference>
<dbReference type="OrthoDB" id="9148343at2"/>
<dbReference type="Pfam" id="PF13575">
    <property type="entry name" value="DUF4135"/>
    <property type="match status" value="1"/>
</dbReference>